<dbReference type="AlphaFoldDB" id="A0A4U9R6V6"/>
<dbReference type="KEGG" id="hhw:NCTC503_00919"/>
<dbReference type="RefSeq" id="WP_171011972.1">
    <property type="nucleotide sequence ID" value="NZ_CBCRUQ010000016.1"/>
</dbReference>
<gene>
    <name evidence="1" type="ORF">NCTC503_00919</name>
</gene>
<reference evidence="1 2" key="1">
    <citation type="submission" date="2019-05" db="EMBL/GenBank/DDBJ databases">
        <authorList>
            <consortium name="Pathogen Informatics"/>
        </authorList>
    </citation>
    <scope>NUCLEOTIDE SEQUENCE [LARGE SCALE GENOMIC DNA]</scope>
    <source>
        <strain evidence="1 2">NCTC503</strain>
    </source>
</reference>
<sequence>MQVSFCKENTQIKEVYEKIYSSHPEYRITWNKCIGECSKCSYKYIARVEGKFIEGDTAEELYEKIINFSK</sequence>
<dbReference type="Pfam" id="PF07293">
    <property type="entry name" value="DUF1450"/>
    <property type="match status" value="1"/>
</dbReference>
<dbReference type="InterPro" id="IPR009910">
    <property type="entry name" value="DUF1450"/>
</dbReference>
<dbReference type="Proteomes" id="UP000308489">
    <property type="component" value="Chromosome 1"/>
</dbReference>
<evidence type="ECO:0000313" key="2">
    <source>
        <dbReference type="Proteomes" id="UP000308489"/>
    </source>
</evidence>
<organism evidence="1 2">
    <name type="scientific">Hathewaya histolytica</name>
    <name type="common">Clostridium histolyticum</name>
    <dbReference type="NCBI Taxonomy" id="1498"/>
    <lineage>
        <taxon>Bacteria</taxon>
        <taxon>Bacillati</taxon>
        <taxon>Bacillota</taxon>
        <taxon>Clostridia</taxon>
        <taxon>Eubacteriales</taxon>
        <taxon>Clostridiaceae</taxon>
        <taxon>Hathewaya</taxon>
    </lineage>
</organism>
<dbReference type="EMBL" id="LR590481">
    <property type="protein sequence ID" value="VTQ86361.1"/>
    <property type="molecule type" value="Genomic_DNA"/>
</dbReference>
<proteinExistence type="predicted"/>
<protein>
    <submittedName>
        <fullName evidence="1">Uncharacterized protein conserved in bacteria</fullName>
    </submittedName>
</protein>
<name>A0A4U9R6V6_HATHI</name>
<keyword evidence="2" id="KW-1185">Reference proteome</keyword>
<accession>A0A4U9R6V6</accession>
<evidence type="ECO:0000313" key="1">
    <source>
        <dbReference type="EMBL" id="VTQ86361.1"/>
    </source>
</evidence>